<dbReference type="PROSITE" id="PS50883">
    <property type="entry name" value="EAL"/>
    <property type="match status" value="1"/>
</dbReference>
<dbReference type="Pfam" id="PF00563">
    <property type="entry name" value="EAL"/>
    <property type="match status" value="1"/>
</dbReference>
<proteinExistence type="predicted"/>
<dbReference type="InterPro" id="IPR000700">
    <property type="entry name" value="PAS-assoc_C"/>
</dbReference>
<dbReference type="InterPro" id="IPR035919">
    <property type="entry name" value="EAL_sf"/>
</dbReference>
<dbReference type="PROSITE" id="PS50887">
    <property type="entry name" value="GGDEF"/>
    <property type="match status" value="1"/>
</dbReference>
<evidence type="ECO:0000259" key="4">
    <source>
        <dbReference type="PROSITE" id="PS50883"/>
    </source>
</evidence>
<dbReference type="CDD" id="cd18774">
    <property type="entry name" value="PDC2_HK_sensor"/>
    <property type="match status" value="1"/>
</dbReference>
<dbReference type="InterPro" id="IPR000014">
    <property type="entry name" value="PAS"/>
</dbReference>
<dbReference type="eggNOG" id="COG5001">
    <property type="taxonomic scope" value="Bacteria"/>
</dbReference>
<dbReference type="InterPro" id="IPR052155">
    <property type="entry name" value="Biofilm_reg_signaling"/>
</dbReference>
<keyword evidence="7" id="KW-1185">Reference proteome</keyword>
<dbReference type="SUPFAM" id="SSF55073">
    <property type="entry name" value="Nucleotide cyclase"/>
    <property type="match status" value="1"/>
</dbReference>
<dbReference type="PROSITE" id="PS50113">
    <property type="entry name" value="PAC"/>
    <property type="match status" value="1"/>
</dbReference>
<dbReference type="NCBIfam" id="TIGR00254">
    <property type="entry name" value="GGDEF"/>
    <property type="match status" value="1"/>
</dbReference>
<dbReference type="CDD" id="cd00130">
    <property type="entry name" value="PAS"/>
    <property type="match status" value="1"/>
</dbReference>
<protein>
    <submittedName>
        <fullName evidence="6">Diguanylate cyclase/phosphodiesterase with PAS/PAC sensor(S)</fullName>
    </submittedName>
</protein>
<feature type="domain" description="GGDEF" evidence="5">
    <location>
        <begin position="500"/>
        <end position="634"/>
    </location>
</feature>
<dbReference type="SMART" id="SM00091">
    <property type="entry name" value="PAS"/>
    <property type="match status" value="1"/>
</dbReference>
<dbReference type="Pfam" id="PF08447">
    <property type="entry name" value="PAS_3"/>
    <property type="match status" value="1"/>
</dbReference>
<feature type="transmembrane region" description="Helical" evidence="1">
    <location>
        <begin position="312"/>
        <end position="330"/>
    </location>
</feature>
<name>Q312J4_OLEA2</name>
<evidence type="ECO:0000256" key="1">
    <source>
        <dbReference type="SAM" id="Phobius"/>
    </source>
</evidence>
<keyword evidence="1" id="KW-0812">Transmembrane</keyword>
<feature type="domain" description="PAS" evidence="2">
    <location>
        <begin position="341"/>
        <end position="415"/>
    </location>
</feature>
<dbReference type="InterPro" id="IPR029787">
    <property type="entry name" value="Nucleotide_cyclase"/>
</dbReference>
<dbReference type="Pfam" id="PF00990">
    <property type="entry name" value="GGDEF"/>
    <property type="match status" value="1"/>
</dbReference>
<evidence type="ECO:0000313" key="6">
    <source>
        <dbReference type="EMBL" id="ABB38152.1"/>
    </source>
</evidence>
<dbReference type="PANTHER" id="PTHR44757:SF2">
    <property type="entry name" value="BIOFILM ARCHITECTURE MAINTENANCE PROTEIN MBAA"/>
    <property type="match status" value="1"/>
</dbReference>
<dbReference type="PROSITE" id="PS50112">
    <property type="entry name" value="PAS"/>
    <property type="match status" value="1"/>
</dbReference>
<dbReference type="InterPro" id="IPR013655">
    <property type="entry name" value="PAS_fold_3"/>
</dbReference>
<dbReference type="InterPro" id="IPR001633">
    <property type="entry name" value="EAL_dom"/>
</dbReference>
<evidence type="ECO:0000259" key="3">
    <source>
        <dbReference type="PROSITE" id="PS50113"/>
    </source>
</evidence>
<dbReference type="InterPro" id="IPR000160">
    <property type="entry name" value="GGDEF_dom"/>
</dbReference>
<accession>Q312J4</accession>
<dbReference type="SUPFAM" id="SSF141868">
    <property type="entry name" value="EAL domain-like"/>
    <property type="match status" value="1"/>
</dbReference>
<reference evidence="6 7" key="1">
    <citation type="journal article" date="2011" name="J. Bacteriol.">
        <title>Complete genome sequence and updated annotation of Desulfovibrio alaskensis G20.</title>
        <authorList>
            <person name="Hauser L.J."/>
            <person name="Land M.L."/>
            <person name="Brown S.D."/>
            <person name="Larimer F."/>
            <person name="Keller K.L."/>
            <person name="Rapp-Giles B.J."/>
            <person name="Price M.N."/>
            <person name="Lin M."/>
            <person name="Bruce D.C."/>
            <person name="Detter J.C."/>
            <person name="Tapia R."/>
            <person name="Han C.S."/>
            <person name="Goodwin L.A."/>
            <person name="Cheng J.F."/>
            <person name="Pitluck S."/>
            <person name="Copeland A."/>
            <person name="Lucas S."/>
            <person name="Nolan M."/>
            <person name="Lapidus A.L."/>
            <person name="Palumbo A.V."/>
            <person name="Wall J.D."/>
        </authorList>
    </citation>
    <scope>NUCLEOTIDE SEQUENCE [LARGE SCALE GENOMIC DNA]</scope>
    <source>
        <strain evidence="7">ATCC BAA 1058 / DSM 17464 / G20</strain>
    </source>
</reference>
<dbReference type="PANTHER" id="PTHR44757">
    <property type="entry name" value="DIGUANYLATE CYCLASE DGCP"/>
    <property type="match status" value="1"/>
</dbReference>
<dbReference type="HOGENOM" id="CLU_320729_0_0_7"/>
<dbReference type="AlphaFoldDB" id="Q312J4"/>
<evidence type="ECO:0000259" key="2">
    <source>
        <dbReference type="PROSITE" id="PS50112"/>
    </source>
</evidence>
<dbReference type="SMART" id="SM00267">
    <property type="entry name" value="GGDEF"/>
    <property type="match status" value="1"/>
</dbReference>
<dbReference type="CDD" id="cd01949">
    <property type="entry name" value="GGDEF"/>
    <property type="match status" value="1"/>
</dbReference>
<dbReference type="Gene3D" id="3.30.450.20">
    <property type="entry name" value="PAS domain"/>
    <property type="match status" value="2"/>
</dbReference>
<keyword evidence="1" id="KW-0472">Membrane</keyword>
<dbReference type="RefSeq" id="WP_011367328.1">
    <property type="nucleotide sequence ID" value="NC_007519.1"/>
</dbReference>
<evidence type="ECO:0000259" key="5">
    <source>
        <dbReference type="PROSITE" id="PS50887"/>
    </source>
</evidence>
<gene>
    <name evidence="6" type="ordered locus">Dde_1351</name>
</gene>
<dbReference type="Gene3D" id="3.30.70.270">
    <property type="match status" value="1"/>
</dbReference>
<dbReference type="SMART" id="SM00052">
    <property type="entry name" value="EAL"/>
    <property type="match status" value="1"/>
</dbReference>
<organism evidence="6 7">
    <name type="scientific">Oleidesulfovibrio alaskensis (strain ATCC BAA-1058 / DSM 17464 / G20)</name>
    <name type="common">Desulfovibrio alaskensis</name>
    <dbReference type="NCBI Taxonomy" id="207559"/>
    <lineage>
        <taxon>Bacteria</taxon>
        <taxon>Pseudomonadati</taxon>
        <taxon>Thermodesulfobacteriota</taxon>
        <taxon>Desulfovibrionia</taxon>
        <taxon>Desulfovibrionales</taxon>
        <taxon>Desulfovibrionaceae</taxon>
        <taxon>Oleidesulfovibrio</taxon>
    </lineage>
</organism>
<dbReference type="EMBL" id="CP000112">
    <property type="protein sequence ID" value="ABB38152.1"/>
    <property type="molecule type" value="Genomic_DNA"/>
</dbReference>
<sequence>MFFDASHSGFSRKSLPRFALWFAAASCVVMAIAVVVSHRVATQALQRHEGLFSRQQLRMTLLSAQAMQGYFSSVAGHLRIARPPAPVPDEALFTAPSGSLSHLFDKHPSLVAVCFGTQTGADAGIFVIRPQASAALRGQARLWLRQAVLHPVRCPPPDGWWFAPVFVEHKSVVAVQVCTADAAQAPVVAVFDMHGLALRYAGQLGIGDSGSGFVLDERGTVLFHAGSPVAGRNVFDGMHAGFPALEQLDSRMVQEPSGAGGYEYATRRSGGTVRKMVAWNTVELPPHRLVVGLAAAVQDINADMYALNRQQGLLAVTAFLFFALMALGFLREQRTRALRRSAELYRQLADTAYDIELWHDAEGKLLYVSPSCERITGYPAADFMADAGLLERVVHREDLPAFRMHMSAPGMLEGESLEYRLLHRTGKVRWVSVVAREIWTSDGICQGVRSSVRDVTESKLMEKELDYKSQHDELTGVANRSLCLARIRKAMVRTAPRPEVGFAVLFLDIDRFKIINDSLGHEQGDMVLAEMAERLVASVRPCDTVARFGGDEFVIVLEELPGPREAVRMARLIKKRFKEPLLLEGHEMRITCSIGMIFEYGGDSVGAQAAVRNANIAMYRAKAAGRDKLKVFRPKMLAAAASVMTLENDMRSGLQRDEFFMEYQPVQRSDDGTLTGFEALIRWRHPEKGIIGPDHFIPLAEESGLIVDIGLSALRKSCCEMARWCRRYPGCEELFLAVNLSARQFSQPDLVTCVSGILQDSGLDPRQLKLEITESTIMSNAETALAMMHRLKQIGVQLAIDDFGTGYSSLAYLQKLPVDTLKVDRMFVSAMEEQAGCLEIVRSIIVLANSLQLNTVAEGVENSRQLEMLRNLGCSYVQGFYFHKPLPVAAAELLLNGREPAEAV</sequence>
<evidence type="ECO:0000313" key="7">
    <source>
        <dbReference type="Proteomes" id="UP000002710"/>
    </source>
</evidence>
<keyword evidence="1" id="KW-1133">Transmembrane helix</keyword>
<dbReference type="Proteomes" id="UP000002710">
    <property type="component" value="Chromosome"/>
</dbReference>
<dbReference type="NCBIfam" id="TIGR00229">
    <property type="entry name" value="sensory_box"/>
    <property type="match status" value="1"/>
</dbReference>
<dbReference type="SUPFAM" id="SSF55785">
    <property type="entry name" value="PYP-like sensor domain (PAS domain)"/>
    <property type="match status" value="1"/>
</dbReference>
<dbReference type="CDD" id="cd01948">
    <property type="entry name" value="EAL"/>
    <property type="match status" value="1"/>
</dbReference>
<dbReference type="KEGG" id="dde:Dde_1351"/>
<dbReference type="STRING" id="207559.Dde_1351"/>
<feature type="domain" description="EAL" evidence="4">
    <location>
        <begin position="643"/>
        <end position="899"/>
    </location>
</feature>
<dbReference type="InterPro" id="IPR035965">
    <property type="entry name" value="PAS-like_dom_sf"/>
</dbReference>
<dbReference type="InterPro" id="IPR043128">
    <property type="entry name" value="Rev_trsase/Diguanyl_cyclase"/>
</dbReference>
<dbReference type="Gene3D" id="3.20.20.450">
    <property type="entry name" value="EAL domain"/>
    <property type="match status" value="1"/>
</dbReference>
<feature type="domain" description="PAC" evidence="3">
    <location>
        <begin position="415"/>
        <end position="467"/>
    </location>
</feature>